<name>A0A922CE29_MANSE</name>
<evidence type="ECO:0000313" key="3">
    <source>
        <dbReference type="Proteomes" id="UP000791440"/>
    </source>
</evidence>
<feature type="compositionally biased region" description="Low complexity" evidence="1">
    <location>
        <begin position="54"/>
        <end position="73"/>
    </location>
</feature>
<evidence type="ECO:0000313" key="2">
    <source>
        <dbReference type="EMBL" id="KAG6441978.1"/>
    </source>
</evidence>
<gene>
    <name evidence="2" type="ORF">O3G_MSEX002104</name>
</gene>
<reference evidence="2" key="1">
    <citation type="journal article" date="2016" name="Insect Biochem. Mol. Biol.">
        <title>Multifaceted biological insights from a draft genome sequence of the tobacco hornworm moth, Manduca sexta.</title>
        <authorList>
            <person name="Kanost M.R."/>
            <person name="Arrese E.L."/>
            <person name="Cao X."/>
            <person name="Chen Y.R."/>
            <person name="Chellapilla S."/>
            <person name="Goldsmith M.R."/>
            <person name="Grosse-Wilde E."/>
            <person name="Heckel D.G."/>
            <person name="Herndon N."/>
            <person name="Jiang H."/>
            <person name="Papanicolaou A."/>
            <person name="Qu J."/>
            <person name="Soulages J.L."/>
            <person name="Vogel H."/>
            <person name="Walters J."/>
            <person name="Waterhouse R.M."/>
            <person name="Ahn S.J."/>
            <person name="Almeida F.C."/>
            <person name="An C."/>
            <person name="Aqrawi P."/>
            <person name="Bretschneider A."/>
            <person name="Bryant W.B."/>
            <person name="Bucks S."/>
            <person name="Chao H."/>
            <person name="Chevignon G."/>
            <person name="Christen J.M."/>
            <person name="Clarke D.F."/>
            <person name="Dittmer N.T."/>
            <person name="Ferguson L.C.F."/>
            <person name="Garavelou S."/>
            <person name="Gordon K.H.J."/>
            <person name="Gunaratna R.T."/>
            <person name="Han Y."/>
            <person name="Hauser F."/>
            <person name="He Y."/>
            <person name="Heidel-Fischer H."/>
            <person name="Hirsh A."/>
            <person name="Hu Y."/>
            <person name="Jiang H."/>
            <person name="Kalra D."/>
            <person name="Klinner C."/>
            <person name="Konig C."/>
            <person name="Kovar C."/>
            <person name="Kroll A.R."/>
            <person name="Kuwar S.S."/>
            <person name="Lee S.L."/>
            <person name="Lehman R."/>
            <person name="Li K."/>
            <person name="Li Z."/>
            <person name="Liang H."/>
            <person name="Lovelace S."/>
            <person name="Lu Z."/>
            <person name="Mansfield J.H."/>
            <person name="McCulloch K.J."/>
            <person name="Mathew T."/>
            <person name="Morton B."/>
            <person name="Muzny D.M."/>
            <person name="Neunemann D."/>
            <person name="Ongeri F."/>
            <person name="Pauchet Y."/>
            <person name="Pu L.L."/>
            <person name="Pyrousis I."/>
            <person name="Rao X.J."/>
            <person name="Redding A."/>
            <person name="Roesel C."/>
            <person name="Sanchez-Gracia A."/>
            <person name="Schaack S."/>
            <person name="Shukla A."/>
            <person name="Tetreau G."/>
            <person name="Wang Y."/>
            <person name="Xiong G.H."/>
            <person name="Traut W."/>
            <person name="Walsh T.K."/>
            <person name="Worley K.C."/>
            <person name="Wu D."/>
            <person name="Wu W."/>
            <person name="Wu Y.Q."/>
            <person name="Zhang X."/>
            <person name="Zou Z."/>
            <person name="Zucker H."/>
            <person name="Briscoe A.D."/>
            <person name="Burmester T."/>
            <person name="Clem R.J."/>
            <person name="Feyereisen R."/>
            <person name="Grimmelikhuijzen C.J.P."/>
            <person name="Hamodrakas S.J."/>
            <person name="Hansson B.S."/>
            <person name="Huguet E."/>
            <person name="Jermiin L.S."/>
            <person name="Lan Q."/>
            <person name="Lehman H.K."/>
            <person name="Lorenzen M."/>
            <person name="Merzendorfer H."/>
            <person name="Michalopoulos I."/>
            <person name="Morton D.B."/>
            <person name="Muthukrishnan S."/>
            <person name="Oakeshott J.G."/>
            <person name="Palmer W."/>
            <person name="Park Y."/>
            <person name="Passarelli A.L."/>
            <person name="Rozas J."/>
            <person name="Schwartz L.M."/>
            <person name="Smith W."/>
            <person name="Southgate A."/>
            <person name="Vilcinskas A."/>
            <person name="Vogt R."/>
            <person name="Wang P."/>
            <person name="Werren J."/>
            <person name="Yu X.Q."/>
            <person name="Zhou J.J."/>
            <person name="Brown S.J."/>
            <person name="Scherer S.E."/>
            <person name="Richards S."/>
            <person name="Blissard G.W."/>
        </authorList>
    </citation>
    <scope>NUCLEOTIDE SEQUENCE</scope>
</reference>
<dbReference type="AlphaFoldDB" id="A0A922CE29"/>
<dbReference type="Proteomes" id="UP000791440">
    <property type="component" value="Unassembled WGS sequence"/>
</dbReference>
<keyword evidence="3" id="KW-1185">Reference proteome</keyword>
<protein>
    <submittedName>
        <fullName evidence="2">Uncharacterized protein</fullName>
    </submittedName>
</protein>
<evidence type="ECO:0000256" key="1">
    <source>
        <dbReference type="SAM" id="MobiDB-lite"/>
    </source>
</evidence>
<organism evidence="2 3">
    <name type="scientific">Manduca sexta</name>
    <name type="common">Tobacco hawkmoth</name>
    <name type="synonym">Tobacco hornworm</name>
    <dbReference type="NCBI Taxonomy" id="7130"/>
    <lineage>
        <taxon>Eukaryota</taxon>
        <taxon>Metazoa</taxon>
        <taxon>Ecdysozoa</taxon>
        <taxon>Arthropoda</taxon>
        <taxon>Hexapoda</taxon>
        <taxon>Insecta</taxon>
        <taxon>Pterygota</taxon>
        <taxon>Neoptera</taxon>
        <taxon>Endopterygota</taxon>
        <taxon>Lepidoptera</taxon>
        <taxon>Glossata</taxon>
        <taxon>Ditrysia</taxon>
        <taxon>Bombycoidea</taxon>
        <taxon>Sphingidae</taxon>
        <taxon>Sphinginae</taxon>
        <taxon>Sphingini</taxon>
        <taxon>Manduca</taxon>
    </lineage>
</organism>
<accession>A0A922CE29</accession>
<feature type="region of interest" description="Disordered" evidence="1">
    <location>
        <begin position="49"/>
        <end position="80"/>
    </location>
</feature>
<dbReference type="EMBL" id="JH668290">
    <property type="protein sequence ID" value="KAG6441978.1"/>
    <property type="molecule type" value="Genomic_DNA"/>
</dbReference>
<proteinExistence type="predicted"/>
<sequence>MSRSGAALVVDSTGASGGASSGAGPCLRPAPYRAALRPRYVQTTLRQPARLTSLTPHTPHATTLATGLDTALAHSDSPIR</sequence>
<comment type="caution">
    <text evidence="2">The sequence shown here is derived from an EMBL/GenBank/DDBJ whole genome shotgun (WGS) entry which is preliminary data.</text>
</comment>
<reference evidence="2" key="2">
    <citation type="submission" date="2020-12" db="EMBL/GenBank/DDBJ databases">
        <authorList>
            <person name="Kanost M."/>
        </authorList>
    </citation>
    <scope>NUCLEOTIDE SEQUENCE</scope>
</reference>
<feature type="region of interest" description="Disordered" evidence="1">
    <location>
        <begin position="1"/>
        <end position="29"/>
    </location>
</feature>